<dbReference type="EMBL" id="BKCJ011297057">
    <property type="protein sequence ID" value="GFD17000.1"/>
    <property type="molecule type" value="Genomic_DNA"/>
</dbReference>
<protein>
    <submittedName>
        <fullName evidence="1">Uncharacterized protein</fullName>
    </submittedName>
</protein>
<organism evidence="1">
    <name type="scientific">Tanacetum cinerariifolium</name>
    <name type="common">Dalmatian daisy</name>
    <name type="synonym">Chrysanthemum cinerariifolium</name>
    <dbReference type="NCBI Taxonomy" id="118510"/>
    <lineage>
        <taxon>Eukaryota</taxon>
        <taxon>Viridiplantae</taxon>
        <taxon>Streptophyta</taxon>
        <taxon>Embryophyta</taxon>
        <taxon>Tracheophyta</taxon>
        <taxon>Spermatophyta</taxon>
        <taxon>Magnoliopsida</taxon>
        <taxon>eudicotyledons</taxon>
        <taxon>Gunneridae</taxon>
        <taxon>Pentapetalae</taxon>
        <taxon>asterids</taxon>
        <taxon>campanulids</taxon>
        <taxon>Asterales</taxon>
        <taxon>Asteraceae</taxon>
        <taxon>Asteroideae</taxon>
        <taxon>Anthemideae</taxon>
        <taxon>Anthemidinae</taxon>
        <taxon>Tanacetum</taxon>
    </lineage>
</organism>
<evidence type="ECO:0000313" key="1">
    <source>
        <dbReference type="EMBL" id="GFD17000.1"/>
    </source>
</evidence>
<dbReference type="AlphaFoldDB" id="A0A699U3Y8"/>
<proteinExistence type="predicted"/>
<name>A0A699U3Y8_TANCI</name>
<gene>
    <name evidence="1" type="ORF">Tci_888969</name>
</gene>
<comment type="caution">
    <text evidence="1">The sequence shown here is derived from an EMBL/GenBank/DDBJ whole genome shotgun (WGS) entry which is preliminary data.</text>
</comment>
<sequence>MFDTSIFDDEEVVAEKKVSTVDPVPIACEVVTTASVEVSVAAITSQISMDEITLAKPIIDIKTLKPKEKGIVMKEPC</sequence>
<reference evidence="1" key="1">
    <citation type="journal article" date="2019" name="Sci. Rep.">
        <title>Draft genome of Tanacetum cinerariifolium, the natural source of mosquito coil.</title>
        <authorList>
            <person name="Yamashiro T."/>
            <person name="Shiraishi A."/>
            <person name="Satake H."/>
            <person name="Nakayama K."/>
        </authorList>
    </citation>
    <scope>NUCLEOTIDE SEQUENCE</scope>
</reference>
<accession>A0A699U3Y8</accession>